<dbReference type="SMART" id="SM00176">
    <property type="entry name" value="RAN"/>
    <property type="match status" value="1"/>
</dbReference>
<dbReference type="SMART" id="SM00177">
    <property type="entry name" value="ARF"/>
    <property type="match status" value="1"/>
</dbReference>
<comment type="caution">
    <text evidence="7">The sequence shown here is derived from an EMBL/GenBank/DDBJ whole genome shotgun (WGS) entry which is preliminary data.</text>
</comment>
<comment type="similarity">
    <text evidence="1">Belongs to the small GTPase superfamily. Rab family.</text>
</comment>
<dbReference type="InterPro" id="IPR057289">
    <property type="entry name" value="Rab1/Ypt1"/>
</dbReference>
<dbReference type="SMART" id="SM00175">
    <property type="entry name" value="RAB"/>
    <property type="match status" value="1"/>
</dbReference>
<evidence type="ECO:0000256" key="6">
    <source>
        <dbReference type="SAM" id="MobiDB-lite"/>
    </source>
</evidence>
<protein>
    <submittedName>
        <fullName evidence="7">GTP-binding protein YPTC1</fullName>
    </submittedName>
</protein>
<dbReference type="InterPro" id="IPR027417">
    <property type="entry name" value="P-loop_NTPase"/>
</dbReference>
<dbReference type="SMART" id="SM00173">
    <property type="entry name" value="RAS"/>
    <property type="match status" value="1"/>
</dbReference>
<dbReference type="PROSITE" id="PS51421">
    <property type="entry name" value="RAS"/>
    <property type="match status" value="1"/>
</dbReference>
<dbReference type="PRINTS" id="PR00449">
    <property type="entry name" value="RASTRNSFRMNG"/>
</dbReference>
<dbReference type="PROSITE" id="PS51420">
    <property type="entry name" value="RHO"/>
    <property type="match status" value="1"/>
</dbReference>
<dbReference type="InterPro" id="IPR005225">
    <property type="entry name" value="Small_GTP-bd"/>
</dbReference>
<dbReference type="InterPro" id="IPR050227">
    <property type="entry name" value="Rab"/>
</dbReference>
<keyword evidence="3" id="KW-0342">GTP-binding</keyword>
<evidence type="ECO:0000256" key="4">
    <source>
        <dbReference type="ARBA" id="ARBA00023288"/>
    </source>
</evidence>
<evidence type="ECO:0000256" key="1">
    <source>
        <dbReference type="ARBA" id="ARBA00006270"/>
    </source>
</evidence>
<evidence type="ECO:0000256" key="2">
    <source>
        <dbReference type="ARBA" id="ARBA00022741"/>
    </source>
</evidence>
<evidence type="ECO:0000313" key="8">
    <source>
        <dbReference type="Proteomes" id="UP001281761"/>
    </source>
</evidence>
<dbReference type="CDD" id="cd01869">
    <property type="entry name" value="Rab1_Ypt1"/>
    <property type="match status" value="1"/>
</dbReference>
<evidence type="ECO:0000256" key="5">
    <source>
        <dbReference type="ARBA" id="ARBA00023289"/>
    </source>
</evidence>
<reference evidence="7 8" key="1">
    <citation type="journal article" date="2022" name="bioRxiv">
        <title>Genomics of Preaxostyla Flagellates Illuminates Evolutionary Transitions and the Path Towards Mitochondrial Loss.</title>
        <authorList>
            <person name="Novak L.V.F."/>
            <person name="Treitli S.C."/>
            <person name="Pyrih J."/>
            <person name="Halakuc P."/>
            <person name="Pipaliya S.V."/>
            <person name="Vacek V."/>
            <person name="Brzon O."/>
            <person name="Soukal P."/>
            <person name="Eme L."/>
            <person name="Dacks J.B."/>
            <person name="Karnkowska A."/>
            <person name="Elias M."/>
            <person name="Hampl V."/>
        </authorList>
    </citation>
    <scope>NUCLEOTIDE SEQUENCE [LARGE SCALE GENOMIC DNA]</scope>
    <source>
        <strain evidence="7">NAU3</strain>
        <tissue evidence="7">Gut</tissue>
    </source>
</reference>
<proteinExistence type="inferred from homology"/>
<dbReference type="InterPro" id="IPR001806">
    <property type="entry name" value="Small_GTPase"/>
</dbReference>
<dbReference type="Proteomes" id="UP001281761">
    <property type="component" value="Unassembled WGS sequence"/>
</dbReference>
<dbReference type="PANTHER" id="PTHR47977">
    <property type="entry name" value="RAS-RELATED PROTEIN RAB"/>
    <property type="match status" value="1"/>
</dbReference>
<dbReference type="SUPFAM" id="SSF52540">
    <property type="entry name" value="P-loop containing nucleoside triphosphate hydrolases"/>
    <property type="match status" value="1"/>
</dbReference>
<dbReference type="SMART" id="SM00174">
    <property type="entry name" value="RHO"/>
    <property type="match status" value="1"/>
</dbReference>
<dbReference type="PROSITE" id="PS51419">
    <property type="entry name" value="RAB"/>
    <property type="match status" value="1"/>
</dbReference>
<dbReference type="Pfam" id="PF00071">
    <property type="entry name" value="Ras"/>
    <property type="match status" value="1"/>
</dbReference>
<feature type="compositionally biased region" description="Basic and acidic residues" evidence="6">
    <location>
        <begin position="193"/>
        <end position="202"/>
    </location>
</feature>
<dbReference type="NCBIfam" id="TIGR00231">
    <property type="entry name" value="small_GTP"/>
    <property type="match status" value="1"/>
</dbReference>
<keyword evidence="2" id="KW-0547">Nucleotide-binding</keyword>
<evidence type="ECO:0000256" key="3">
    <source>
        <dbReference type="ARBA" id="ARBA00023134"/>
    </source>
</evidence>
<dbReference type="EMBL" id="JARBJD010000213">
    <property type="protein sequence ID" value="KAK2946995.1"/>
    <property type="molecule type" value="Genomic_DNA"/>
</dbReference>
<feature type="region of interest" description="Disordered" evidence="6">
    <location>
        <begin position="175"/>
        <end position="202"/>
    </location>
</feature>
<sequence>MSQDFEYLFKILLIGDSGVGKSCLLLRFADDCYTDTYIATIGVDFKFRTVEVDNKIIKLQIWDTAGQDRFKTITASYYRGAHGIVVVYDTTDLTSFRNVSTWLGEVDKHVTDTVTKLLVGNKCDLTSRRQVQEAEAQKFAQQHSILFMETSAKTAQNVDLAFIQMATEIRKRVSQNHKPVAGADSGNTINPDQKQDKKDCSC</sequence>
<name>A0ABQ9X5N4_9EUKA</name>
<keyword evidence="4" id="KW-0449">Lipoprotein</keyword>
<evidence type="ECO:0000313" key="7">
    <source>
        <dbReference type="EMBL" id="KAK2946995.1"/>
    </source>
</evidence>
<dbReference type="Gene3D" id="3.40.50.300">
    <property type="entry name" value="P-loop containing nucleotide triphosphate hydrolases"/>
    <property type="match status" value="1"/>
</dbReference>
<organism evidence="7 8">
    <name type="scientific">Blattamonas nauphoetae</name>
    <dbReference type="NCBI Taxonomy" id="2049346"/>
    <lineage>
        <taxon>Eukaryota</taxon>
        <taxon>Metamonada</taxon>
        <taxon>Preaxostyla</taxon>
        <taxon>Oxymonadida</taxon>
        <taxon>Blattamonas</taxon>
    </lineage>
</organism>
<accession>A0ABQ9X5N4</accession>
<gene>
    <name evidence="7" type="ORF">BLNAU_18081</name>
</gene>
<keyword evidence="8" id="KW-1185">Reference proteome</keyword>
<keyword evidence="5" id="KW-0636">Prenylation</keyword>